<evidence type="ECO:0000256" key="1">
    <source>
        <dbReference type="SAM" id="MobiDB-lite"/>
    </source>
</evidence>
<name>A0A0J8RA47_COCIT</name>
<organism evidence="2 3">
    <name type="scientific">Coccidioides immitis RMSCC 3703</name>
    <dbReference type="NCBI Taxonomy" id="454286"/>
    <lineage>
        <taxon>Eukaryota</taxon>
        <taxon>Fungi</taxon>
        <taxon>Dikarya</taxon>
        <taxon>Ascomycota</taxon>
        <taxon>Pezizomycotina</taxon>
        <taxon>Eurotiomycetes</taxon>
        <taxon>Eurotiomycetidae</taxon>
        <taxon>Onygenales</taxon>
        <taxon>Onygenaceae</taxon>
        <taxon>Coccidioides</taxon>
    </lineage>
</organism>
<evidence type="ECO:0000313" key="3">
    <source>
        <dbReference type="Proteomes" id="UP000054559"/>
    </source>
</evidence>
<gene>
    <name evidence="2" type="ORF">CISG_08711</name>
</gene>
<reference evidence="3" key="1">
    <citation type="journal article" date="2010" name="Genome Res.">
        <title>Population genomic sequencing of Coccidioides fungi reveals recent hybridization and transposon control.</title>
        <authorList>
            <person name="Neafsey D.E."/>
            <person name="Barker B.M."/>
            <person name="Sharpton T.J."/>
            <person name="Stajich J.E."/>
            <person name="Park D.J."/>
            <person name="Whiston E."/>
            <person name="Hung C.-Y."/>
            <person name="McMahan C."/>
            <person name="White J."/>
            <person name="Sykes S."/>
            <person name="Heiman D."/>
            <person name="Young S."/>
            <person name="Zeng Q."/>
            <person name="Abouelleil A."/>
            <person name="Aftuck L."/>
            <person name="Bessette D."/>
            <person name="Brown A."/>
            <person name="FitzGerald M."/>
            <person name="Lui A."/>
            <person name="Macdonald J.P."/>
            <person name="Priest M."/>
            <person name="Orbach M.J."/>
            <person name="Galgiani J.N."/>
            <person name="Kirkland T.N."/>
            <person name="Cole G.T."/>
            <person name="Birren B.W."/>
            <person name="Henn M.R."/>
            <person name="Taylor J.W."/>
            <person name="Rounsley S.D."/>
        </authorList>
    </citation>
    <scope>NUCLEOTIDE SEQUENCE [LARGE SCALE GENOMIC DNA]</scope>
    <source>
        <strain evidence="3">RMSCC 3703</strain>
    </source>
</reference>
<feature type="region of interest" description="Disordered" evidence="1">
    <location>
        <begin position="67"/>
        <end position="128"/>
    </location>
</feature>
<proteinExistence type="predicted"/>
<sequence>MATNRSVDPLPGSLHDEFLLSGLLSRLHNDGNLRYPIPRHRQPHPRQLHSLVWRKGKHILVLSRLQAKSQHATSAQPVHRKWRGYGHSGQRAGRAGGNSDRTRTGWPSTNTSNCDSHSQRWGLRDEVG</sequence>
<accession>A0A0J8RA47</accession>
<evidence type="ECO:0000313" key="2">
    <source>
        <dbReference type="EMBL" id="KMU81300.1"/>
    </source>
</evidence>
<feature type="compositionally biased region" description="Polar residues" evidence="1">
    <location>
        <begin position="67"/>
        <end position="76"/>
    </location>
</feature>
<protein>
    <submittedName>
        <fullName evidence="2">Uncharacterized protein</fullName>
    </submittedName>
</protein>
<dbReference type="AlphaFoldDB" id="A0A0J8RA47"/>
<dbReference type="EMBL" id="DS268197">
    <property type="protein sequence ID" value="KMU81300.1"/>
    <property type="molecule type" value="Genomic_DNA"/>
</dbReference>
<dbReference type="Proteomes" id="UP000054559">
    <property type="component" value="Unassembled WGS sequence"/>
</dbReference>
<feature type="compositionally biased region" description="Polar residues" evidence="1">
    <location>
        <begin position="105"/>
        <end position="116"/>
    </location>
</feature>